<reference evidence="2 3" key="1">
    <citation type="submission" date="2014-04" db="EMBL/GenBank/DDBJ databases">
        <title>Genome evolution of avian class.</title>
        <authorList>
            <person name="Zhang G."/>
            <person name="Li C."/>
        </authorList>
    </citation>
    <scope>NUCLEOTIDE SEQUENCE [LARGE SCALE GENOMIC DNA]</scope>
    <source>
        <strain evidence="2">BGI_N339</strain>
    </source>
</reference>
<keyword evidence="3" id="KW-1185">Reference proteome</keyword>
<evidence type="ECO:0000313" key="3">
    <source>
        <dbReference type="Proteomes" id="UP000053149"/>
    </source>
</evidence>
<dbReference type="Proteomes" id="UP000053149">
    <property type="component" value="Unassembled WGS sequence"/>
</dbReference>
<evidence type="ECO:0000313" key="2">
    <source>
        <dbReference type="EMBL" id="KFV03423.1"/>
    </source>
</evidence>
<protein>
    <submittedName>
        <fullName evidence="2">Coiled-coil domain-containing protein 81</fullName>
    </submittedName>
</protein>
<organism evidence="2 3">
    <name type="scientific">Pterocles gutturalis</name>
    <name type="common">yellow-throated sandgrouse</name>
    <dbReference type="NCBI Taxonomy" id="240206"/>
    <lineage>
        <taxon>Eukaryota</taxon>
        <taxon>Metazoa</taxon>
        <taxon>Chordata</taxon>
        <taxon>Craniata</taxon>
        <taxon>Vertebrata</taxon>
        <taxon>Euteleostomi</taxon>
        <taxon>Archelosauria</taxon>
        <taxon>Archosauria</taxon>
        <taxon>Dinosauria</taxon>
        <taxon>Saurischia</taxon>
        <taxon>Theropoda</taxon>
        <taxon>Coelurosauria</taxon>
        <taxon>Aves</taxon>
        <taxon>Neognathae</taxon>
        <taxon>Neoaves</taxon>
        <taxon>Columbimorphae</taxon>
        <taxon>Pterocliformes</taxon>
        <taxon>Pteroclidae</taxon>
        <taxon>Pterocles</taxon>
    </lineage>
</organism>
<gene>
    <name evidence="2" type="ORF">N339_07488</name>
</gene>
<feature type="non-terminal residue" evidence="2">
    <location>
        <position position="131"/>
    </location>
</feature>
<dbReference type="InterPro" id="IPR026295">
    <property type="entry name" value="CCD81"/>
</dbReference>
<evidence type="ECO:0000259" key="1">
    <source>
        <dbReference type="Pfam" id="PF18289"/>
    </source>
</evidence>
<feature type="non-terminal residue" evidence="2">
    <location>
        <position position="1"/>
    </location>
</feature>
<dbReference type="GO" id="GO:0005815">
    <property type="term" value="C:microtubule organizing center"/>
    <property type="evidence" value="ECO:0007669"/>
    <property type="project" value="TreeGrafter"/>
</dbReference>
<proteinExistence type="predicted"/>
<sequence length="131" mass="14793">GNKELEPMKYSKVARDASVSRKKVETCIQGTTSLLSHCLGKGENVALVLRDMGMLLIEDRKMQMRFFPDFLERITGIRTREGAAFKVPQLQNAVLSPVVPVASLTFTGRVIIFPEFRLEFVPKPKTRRALK</sequence>
<dbReference type="Pfam" id="PF18289">
    <property type="entry name" value="HU-CCDC81_euk_2"/>
    <property type="match status" value="1"/>
</dbReference>
<dbReference type="AlphaFoldDB" id="A0A093DN13"/>
<dbReference type="InterPro" id="IPR040673">
    <property type="entry name" value="CCDC81_HU_dom_2"/>
</dbReference>
<accession>A0A093DN13</accession>
<dbReference type="EMBL" id="KL227271">
    <property type="protein sequence ID" value="KFV03423.1"/>
    <property type="molecule type" value="Genomic_DNA"/>
</dbReference>
<feature type="domain" description="CCDC81 HU" evidence="1">
    <location>
        <begin position="5"/>
        <end position="77"/>
    </location>
</feature>
<name>A0A093DN13_9AVES</name>
<dbReference type="PANTHER" id="PTHR14362">
    <property type="entry name" value="COILED-COIL DOMAIN-CONTAINING PROTEIN 81"/>
    <property type="match status" value="1"/>
</dbReference>
<dbReference type="PANTHER" id="PTHR14362:SF2">
    <property type="entry name" value="COILED-COIL DOMAIN-CONTAINING PROTEIN 81"/>
    <property type="match status" value="1"/>
</dbReference>